<comment type="cofactor">
    <cofactor evidence="14">
        <name>heme</name>
        <dbReference type="ChEBI" id="CHEBI:30413"/>
    </cofactor>
</comment>
<evidence type="ECO:0000256" key="12">
    <source>
        <dbReference type="ARBA" id="ARBA00067336"/>
    </source>
</evidence>
<dbReference type="Gene3D" id="1.10.630.10">
    <property type="entry name" value="Cytochrome P450"/>
    <property type="match status" value="2"/>
</dbReference>
<dbReference type="PRINTS" id="PR00463">
    <property type="entry name" value="EP450I"/>
</dbReference>
<dbReference type="STRING" id="3750.A0A498J6A7"/>
<keyword evidence="6 15" id="KW-1133">Transmembrane helix</keyword>
<dbReference type="GO" id="GO:0016020">
    <property type="term" value="C:membrane"/>
    <property type="evidence" value="ECO:0007669"/>
    <property type="project" value="UniProtKB-SubCell"/>
</dbReference>
<comment type="pathway">
    <text evidence="2">Hormone biosynthesis.</text>
</comment>
<evidence type="ECO:0000256" key="11">
    <source>
        <dbReference type="ARBA" id="ARBA00060577"/>
    </source>
</evidence>
<evidence type="ECO:0000256" key="8">
    <source>
        <dbReference type="ARBA" id="ARBA00023136"/>
    </source>
</evidence>
<evidence type="ECO:0000256" key="13">
    <source>
        <dbReference type="ARBA" id="ARBA00077474"/>
    </source>
</evidence>
<evidence type="ECO:0000313" key="16">
    <source>
        <dbReference type="EMBL" id="RXH89323.1"/>
    </source>
</evidence>
<dbReference type="FunFam" id="1.10.630.10:FF:000057">
    <property type="entry name" value="Cytochrome P450 724B1"/>
    <property type="match status" value="2"/>
</dbReference>
<dbReference type="PROSITE" id="PS00086">
    <property type="entry name" value="CYTOCHROME_P450"/>
    <property type="match status" value="2"/>
</dbReference>
<dbReference type="Proteomes" id="UP000290289">
    <property type="component" value="Chromosome 9"/>
</dbReference>
<dbReference type="GO" id="GO:0020037">
    <property type="term" value="F:heme binding"/>
    <property type="evidence" value="ECO:0007669"/>
    <property type="project" value="InterPro"/>
</dbReference>
<reference evidence="16 17" key="1">
    <citation type="submission" date="2018-10" db="EMBL/GenBank/DDBJ databases">
        <title>A high-quality apple genome assembly.</title>
        <authorList>
            <person name="Hu J."/>
        </authorList>
    </citation>
    <scope>NUCLEOTIDE SEQUENCE [LARGE SCALE GENOMIC DNA]</scope>
    <source>
        <strain evidence="17">cv. HFTH1</strain>
        <tissue evidence="16">Young leaf</tissue>
    </source>
</reference>
<comment type="pathway">
    <text evidence="11">Steroid biosynthesis.</text>
</comment>
<comment type="similarity">
    <text evidence="3">Belongs to the cytochrome P450 family.</text>
</comment>
<keyword evidence="17" id="KW-1185">Reference proteome</keyword>
<dbReference type="PANTHER" id="PTHR24286">
    <property type="entry name" value="CYTOCHROME P450 26"/>
    <property type="match status" value="1"/>
</dbReference>
<evidence type="ECO:0000256" key="15">
    <source>
        <dbReference type="SAM" id="Phobius"/>
    </source>
</evidence>
<gene>
    <name evidence="16" type="ORF">DVH24_031680</name>
</gene>
<evidence type="ECO:0000256" key="9">
    <source>
        <dbReference type="ARBA" id="ARBA00037910"/>
    </source>
</evidence>
<proteinExistence type="inferred from homology"/>
<dbReference type="EMBL" id="RDQH01000335">
    <property type="protein sequence ID" value="RXH89323.1"/>
    <property type="molecule type" value="Genomic_DNA"/>
</dbReference>
<evidence type="ECO:0000313" key="17">
    <source>
        <dbReference type="Proteomes" id="UP000290289"/>
    </source>
</evidence>
<dbReference type="AlphaFoldDB" id="A0A498J6A7"/>
<accession>A0A498J6A7</accession>
<dbReference type="PANTHER" id="PTHR24286:SF159">
    <property type="entry name" value="CYTOCHROME P450, FAMILY 724, SUBFAMILY A, POLYPEPTIDE 1"/>
    <property type="match status" value="1"/>
</dbReference>
<protein>
    <recommendedName>
        <fullName evidence="12">Cytochrome P450 724B1</fullName>
    </recommendedName>
    <alternativeName>
        <fullName evidence="13">(22S)-22-hydroxycampesterol synthase</fullName>
    </alternativeName>
</protein>
<dbReference type="GO" id="GO:0010268">
    <property type="term" value="P:brassinosteroid homeostasis"/>
    <property type="evidence" value="ECO:0007669"/>
    <property type="project" value="TreeGrafter"/>
</dbReference>
<comment type="subcellular location">
    <subcellularLocation>
        <location evidence="1">Membrane</location>
        <topology evidence="1">Single-pass membrane protein</topology>
    </subcellularLocation>
</comment>
<keyword evidence="14" id="KW-0349">Heme</keyword>
<feature type="transmembrane region" description="Helical" evidence="15">
    <location>
        <begin position="26"/>
        <end position="54"/>
    </location>
</feature>
<dbReference type="GO" id="GO:0016705">
    <property type="term" value="F:oxidoreductase activity, acting on paired donors, with incorporation or reduction of molecular oxygen"/>
    <property type="evidence" value="ECO:0007669"/>
    <property type="project" value="InterPro"/>
</dbReference>
<comment type="caution">
    <text evidence="16">The sequence shown here is derived from an EMBL/GenBank/DDBJ whole genome shotgun (WGS) entry which is preliminary data.</text>
</comment>
<evidence type="ECO:0000256" key="7">
    <source>
        <dbReference type="ARBA" id="ARBA00023004"/>
    </source>
</evidence>
<sequence>MCADKGSGITSQILLIRKDREQKNMVGLAPILFALLLGLPIFAYILVQIFFVALHDHKNPAKNLPPGSMGWPLFGETLGFLKPHCSNTLGSFLQQHCSRYGKVFKSNLFGSPTIVSCDLELNAFILQNEEKLFQASYPKPIHGILGKHSLLTVTGELHRKLRNIGVSFIATSKSSPDFLHWVQKLSISMMESWNGCEQVFFYKQTKAFTLRLMVNHLLSVKPDEPLASRILQDFETYMTGFVSLPLNILGTAYARAVKARARLSFSVKEIMTERRKWKASGQLRGGEEDFLDVILSKQSLTDEELVSIVLDIMLGGYETTATLMSLIVYFLGHAPIAFHKLKEEHQTIRENKKDGELLNWEDYKKMDFTDYVIYEGMRCGNVVKFVHRKALVDVKFKEFLIPSGWKVLPIFTGAHMDPDLHENPTEFDPWRWINNFKEMSKKVTVFGGGSRLCPGAELAKVVISFFLHHLILSYRWKTKSDDCPLAYPYVQFRRAHENPANNLPLGSMGWPLLGETLGFLKPHSSNSVGTFLQQHCSRYGKVFKSHLFGSPTIVSCDLELNMFILQNEDKLFQASYPKSIHGIVGKHSLLTISGNLHRKLRSIAVSFISVSKSSPDFLDLVQKLSISMMESWNGCKQVSFFEQAKAFSLGLMVKNLLSVKPEEPLASRILEDFETFMTGFVSLPFNIPGTAYAKAVKARARLSSTVREIMEERRKGNISSNGGQLREREEEDFLNVILSKQNLTNEEIVSIVLDIMLGGYETTATLMSLIVYFLGHAPLAFHKLKEEHQTIRENKRDGEFLTWEDYKKMNFTNYVIYEAMRCGNVVKFVHRKALVDIKLEDCGAEFVIPSGWKVLPIFTGAHLDPDLHENATEFDPWRWTDNYKEMNKKIIAFGGGVKLCPGSEVAKVVIAFFLHHLVLSYRWKTKPDECPLAYPYVQFRRGLLLEIEPAAAAYQIH</sequence>
<evidence type="ECO:0000256" key="10">
    <source>
        <dbReference type="ARBA" id="ARBA00052777"/>
    </source>
</evidence>
<dbReference type="InterPro" id="IPR001128">
    <property type="entry name" value="Cyt_P450"/>
</dbReference>
<dbReference type="InterPro" id="IPR017972">
    <property type="entry name" value="Cyt_P450_CS"/>
</dbReference>
<dbReference type="GO" id="GO:0005506">
    <property type="term" value="F:iron ion binding"/>
    <property type="evidence" value="ECO:0007669"/>
    <property type="project" value="InterPro"/>
</dbReference>
<evidence type="ECO:0000256" key="1">
    <source>
        <dbReference type="ARBA" id="ARBA00004167"/>
    </source>
</evidence>
<evidence type="ECO:0000256" key="14">
    <source>
        <dbReference type="PIRSR" id="PIRSR602401-1"/>
    </source>
</evidence>
<dbReference type="CDD" id="cd11043">
    <property type="entry name" value="CYP90-like"/>
    <property type="match status" value="2"/>
</dbReference>
<keyword evidence="5 14" id="KW-0479">Metal-binding</keyword>
<evidence type="ECO:0000256" key="3">
    <source>
        <dbReference type="ARBA" id="ARBA00010617"/>
    </source>
</evidence>
<evidence type="ECO:0000256" key="2">
    <source>
        <dbReference type="ARBA" id="ARBA00004972"/>
    </source>
</evidence>
<dbReference type="InterPro" id="IPR002401">
    <property type="entry name" value="Cyt_P450_E_grp-I"/>
</dbReference>
<dbReference type="GO" id="GO:0004497">
    <property type="term" value="F:monooxygenase activity"/>
    <property type="evidence" value="ECO:0007669"/>
    <property type="project" value="InterPro"/>
</dbReference>
<dbReference type="SUPFAM" id="SSF48264">
    <property type="entry name" value="Cytochrome P450"/>
    <property type="match status" value="2"/>
</dbReference>
<dbReference type="Pfam" id="PF00067">
    <property type="entry name" value="p450"/>
    <property type="match status" value="2"/>
</dbReference>
<comment type="pathway">
    <text evidence="9">Plant hormone biosynthesis; brassinosteroid biosynthesis.</text>
</comment>
<evidence type="ECO:0000256" key="4">
    <source>
        <dbReference type="ARBA" id="ARBA00022692"/>
    </source>
</evidence>
<feature type="binding site" description="axial binding residue" evidence="14">
    <location>
        <position position="900"/>
    </location>
    <ligand>
        <name>heme</name>
        <dbReference type="ChEBI" id="CHEBI:30413"/>
    </ligand>
    <ligandPart>
        <name>Fe</name>
        <dbReference type="ChEBI" id="CHEBI:18248"/>
    </ligandPart>
</feature>
<evidence type="ECO:0000256" key="5">
    <source>
        <dbReference type="ARBA" id="ARBA00022723"/>
    </source>
</evidence>
<keyword evidence="8 15" id="KW-0472">Membrane</keyword>
<name>A0A498J6A7_MALDO</name>
<comment type="catalytic activity">
    <reaction evidence="10">
        <text>campesterol + reduced [NADPH--hemoprotein reductase] + O2 = (22S)-22-hydroxycampesterol + oxidized [NADPH--hemoprotein reductase] + H2O + H(+)</text>
        <dbReference type="Rhea" id="RHEA:69835"/>
        <dbReference type="Rhea" id="RHEA-COMP:11964"/>
        <dbReference type="Rhea" id="RHEA-COMP:11965"/>
        <dbReference type="ChEBI" id="CHEBI:15377"/>
        <dbReference type="ChEBI" id="CHEBI:15378"/>
        <dbReference type="ChEBI" id="CHEBI:15379"/>
        <dbReference type="ChEBI" id="CHEBI:28623"/>
        <dbReference type="ChEBI" id="CHEBI:57618"/>
        <dbReference type="ChEBI" id="CHEBI:58210"/>
        <dbReference type="ChEBI" id="CHEBI:72331"/>
    </reaction>
    <physiologicalReaction direction="left-to-right" evidence="10">
        <dbReference type="Rhea" id="RHEA:69836"/>
    </physiologicalReaction>
</comment>
<organism evidence="16 17">
    <name type="scientific">Malus domestica</name>
    <name type="common">Apple</name>
    <name type="synonym">Pyrus malus</name>
    <dbReference type="NCBI Taxonomy" id="3750"/>
    <lineage>
        <taxon>Eukaryota</taxon>
        <taxon>Viridiplantae</taxon>
        <taxon>Streptophyta</taxon>
        <taxon>Embryophyta</taxon>
        <taxon>Tracheophyta</taxon>
        <taxon>Spermatophyta</taxon>
        <taxon>Magnoliopsida</taxon>
        <taxon>eudicotyledons</taxon>
        <taxon>Gunneridae</taxon>
        <taxon>Pentapetalae</taxon>
        <taxon>rosids</taxon>
        <taxon>fabids</taxon>
        <taxon>Rosales</taxon>
        <taxon>Rosaceae</taxon>
        <taxon>Amygdaloideae</taxon>
        <taxon>Maleae</taxon>
        <taxon>Malus</taxon>
    </lineage>
</organism>
<dbReference type="GO" id="GO:0016132">
    <property type="term" value="P:brassinosteroid biosynthetic process"/>
    <property type="evidence" value="ECO:0007669"/>
    <property type="project" value="TreeGrafter"/>
</dbReference>
<keyword evidence="4 15" id="KW-0812">Transmembrane</keyword>
<dbReference type="InterPro" id="IPR036396">
    <property type="entry name" value="Cyt_P450_sf"/>
</dbReference>
<evidence type="ECO:0000256" key="6">
    <source>
        <dbReference type="ARBA" id="ARBA00022989"/>
    </source>
</evidence>
<keyword evidence="7 14" id="KW-0408">Iron</keyword>
<dbReference type="GO" id="GO:0016125">
    <property type="term" value="P:sterol metabolic process"/>
    <property type="evidence" value="ECO:0007669"/>
    <property type="project" value="TreeGrafter"/>
</dbReference>